<evidence type="ECO:0000256" key="1">
    <source>
        <dbReference type="ARBA" id="ARBA00000085"/>
    </source>
</evidence>
<dbReference type="CDD" id="cd00130">
    <property type="entry name" value="PAS"/>
    <property type="match status" value="1"/>
</dbReference>
<evidence type="ECO:0000313" key="8">
    <source>
        <dbReference type="EMBL" id="AGB01620.1"/>
    </source>
</evidence>
<keyword evidence="5" id="KW-0418">Kinase</keyword>
<dbReference type="PANTHER" id="PTHR43304">
    <property type="entry name" value="PHYTOCHROME-LIKE PROTEIN CPH1"/>
    <property type="match status" value="1"/>
</dbReference>
<dbReference type="HOGENOM" id="CLU_000445_114_58_2"/>
<dbReference type="SMART" id="SM00086">
    <property type="entry name" value="PAC"/>
    <property type="match status" value="1"/>
</dbReference>
<keyword evidence="4" id="KW-0808">Transferase</keyword>
<dbReference type="GO" id="GO:0004673">
    <property type="term" value="F:protein histidine kinase activity"/>
    <property type="evidence" value="ECO:0007669"/>
    <property type="project" value="UniProtKB-EC"/>
</dbReference>
<dbReference type="PROSITE" id="PS50112">
    <property type="entry name" value="PAS"/>
    <property type="match status" value="1"/>
</dbReference>
<dbReference type="InterPro" id="IPR001610">
    <property type="entry name" value="PAC"/>
</dbReference>
<proteinExistence type="predicted"/>
<dbReference type="eggNOG" id="arCOG06193">
    <property type="taxonomic scope" value="Archaea"/>
</dbReference>
<evidence type="ECO:0000256" key="2">
    <source>
        <dbReference type="ARBA" id="ARBA00012438"/>
    </source>
</evidence>
<dbReference type="NCBIfam" id="TIGR00229">
    <property type="entry name" value="sensory_box"/>
    <property type="match status" value="1"/>
</dbReference>
<dbReference type="PROSITE" id="PS50109">
    <property type="entry name" value="HIS_KIN"/>
    <property type="match status" value="1"/>
</dbReference>
<sequence length="360" mass="40195">MQNNHNPLHPPTHKRKPDTNCDTRFEDLAELLPQIVFELDEDLRFTFFNWSAIDIIGHAYDEQAEDRAGIFDIVCEPDREKVRSFFTRIQQDVTSGHIECCITAHDGRKIPAIIYASPIIGEKRIAGVHGVIVDISEQARLEKALALTNQKLNMMNSVTRHDVLNSITGVLGLCDMLAATTTDRDAKELAAGIRDQVVRIKDQILFTKDYQSVGVKAPQWQGLCQCVRDAAAAVGRESIHIHLPANDARIYADPLFGRVFYNLIDNSIRHGGPVRNIAVETETVPDGSLIIRYRDDGCGIPPHEKQKIFEQGYGKNTGFGLFFIREVLAITGLAIRETGEVGKGVVFEITVPKETWRVPG</sequence>
<dbReference type="SMART" id="SM00387">
    <property type="entry name" value="HATPase_c"/>
    <property type="match status" value="1"/>
</dbReference>
<dbReference type="InParanoid" id="L0HC66"/>
<dbReference type="PRINTS" id="PR00344">
    <property type="entry name" value="BCTRLSENSOR"/>
</dbReference>
<dbReference type="Gene3D" id="3.30.450.20">
    <property type="entry name" value="PAS domain"/>
    <property type="match status" value="1"/>
</dbReference>
<comment type="catalytic activity">
    <reaction evidence="1">
        <text>ATP + protein L-histidine = ADP + protein N-phospho-L-histidine.</text>
        <dbReference type="EC" id="2.7.13.3"/>
    </reaction>
</comment>
<dbReference type="InterPro" id="IPR036890">
    <property type="entry name" value="HATPase_C_sf"/>
</dbReference>
<gene>
    <name evidence="8" type="ordered locus">Metfor_0557</name>
</gene>
<reference evidence="8 9" key="2">
    <citation type="journal article" date="2014" name="Genome Announc.">
        <title>Complete Genome Sequence of Methanoregula formicica SMSPT, a Mesophilic Hydrogenotrophic Methanogen Isolated from a Methanogenic Upflow Anaerobic Sludge Blanket Reactor.</title>
        <authorList>
            <person name="Yamamoto K."/>
            <person name="Tamaki H."/>
            <person name="Cadillo-Quiroz H."/>
            <person name="Imachi H."/>
            <person name="Kyrpides N."/>
            <person name="Woyke T."/>
            <person name="Goodwin L."/>
            <person name="Zinder S.H."/>
            <person name="Kamagata Y."/>
            <person name="Liu W.T."/>
        </authorList>
    </citation>
    <scope>NUCLEOTIDE SEQUENCE [LARGE SCALE GENOMIC DNA]</scope>
    <source>
        <strain evidence="9">DSM 22288 / NBRC 105244 / SMSP</strain>
    </source>
</reference>
<dbReference type="SUPFAM" id="SSF55785">
    <property type="entry name" value="PYP-like sensor domain (PAS domain)"/>
    <property type="match status" value="1"/>
</dbReference>
<dbReference type="Pfam" id="PF13426">
    <property type="entry name" value="PAS_9"/>
    <property type="match status" value="1"/>
</dbReference>
<evidence type="ECO:0000256" key="5">
    <source>
        <dbReference type="ARBA" id="ARBA00022777"/>
    </source>
</evidence>
<dbReference type="KEGG" id="mfo:Metfor_0557"/>
<name>L0HC66_METFS</name>
<accession>L0HC66</accession>
<dbReference type="InterPro" id="IPR035965">
    <property type="entry name" value="PAS-like_dom_sf"/>
</dbReference>
<keyword evidence="3" id="KW-0597">Phosphoprotein</keyword>
<dbReference type="InterPro" id="IPR005467">
    <property type="entry name" value="His_kinase_dom"/>
</dbReference>
<dbReference type="PANTHER" id="PTHR43304:SF1">
    <property type="entry name" value="PAC DOMAIN-CONTAINING PROTEIN"/>
    <property type="match status" value="1"/>
</dbReference>
<dbReference type="eggNOG" id="arCOG02348">
    <property type="taxonomic scope" value="Archaea"/>
</dbReference>
<dbReference type="Proteomes" id="UP000010824">
    <property type="component" value="Chromosome"/>
</dbReference>
<evidence type="ECO:0000259" key="6">
    <source>
        <dbReference type="PROSITE" id="PS50109"/>
    </source>
</evidence>
<evidence type="ECO:0000313" key="9">
    <source>
        <dbReference type="Proteomes" id="UP000010824"/>
    </source>
</evidence>
<dbReference type="EMBL" id="CP003167">
    <property type="protein sequence ID" value="AGB01620.1"/>
    <property type="molecule type" value="Genomic_DNA"/>
</dbReference>
<dbReference type="SUPFAM" id="SSF55874">
    <property type="entry name" value="ATPase domain of HSP90 chaperone/DNA topoisomerase II/histidine kinase"/>
    <property type="match status" value="1"/>
</dbReference>
<dbReference type="InterPro" id="IPR003594">
    <property type="entry name" value="HATPase_dom"/>
</dbReference>
<feature type="domain" description="PAS" evidence="7">
    <location>
        <begin position="21"/>
        <end position="96"/>
    </location>
</feature>
<dbReference type="Pfam" id="PF02518">
    <property type="entry name" value="HATPase_c"/>
    <property type="match status" value="1"/>
</dbReference>
<evidence type="ECO:0000256" key="4">
    <source>
        <dbReference type="ARBA" id="ARBA00022679"/>
    </source>
</evidence>
<evidence type="ECO:0000259" key="7">
    <source>
        <dbReference type="PROSITE" id="PS50112"/>
    </source>
</evidence>
<dbReference type="Gene3D" id="3.30.565.10">
    <property type="entry name" value="Histidine kinase-like ATPase, C-terminal domain"/>
    <property type="match status" value="1"/>
</dbReference>
<evidence type="ECO:0000256" key="3">
    <source>
        <dbReference type="ARBA" id="ARBA00022553"/>
    </source>
</evidence>
<keyword evidence="9" id="KW-1185">Reference proteome</keyword>
<dbReference type="STRING" id="593750.Metfor_0557"/>
<dbReference type="CDD" id="cd00075">
    <property type="entry name" value="HATPase"/>
    <property type="match status" value="1"/>
</dbReference>
<organism evidence="8 9">
    <name type="scientific">Methanoregula formicica (strain DSM 22288 / NBRC 105244 / SMSP)</name>
    <dbReference type="NCBI Taxonomy" id="593750"/>
    <lineage>
        <taxon>Archaea</taxon>
        <taxon>Methanobacteriati</taxon>
        <taxon>Methanobacteriota</taxon>
        <taxon>Stenosarchaea group</taxon>
        <taxon>Methanomicrobia</taxon>
        <taxon>Methanomicrobiales</taxon>
        <taxon>Methanoregulaceae</taxon>
        <taxon>Methanoregula</taxon>
    </lineage>
</organism>
<reference evidence="9" key="1">
    <citation type="submission" date="2011-12" db="EMBL/GenBank/DDBJ databases">
        <title>Complete sequence of Methanoregula formicicum SMSP.</title>
        <authorList>
            <person name="Lucas S."/>
            <person name="Han J."/>
            <person name="Lapidus A."/>
            <person name="Cheng J.-F."/>
            <person name="Goodwin L."/>
            <person name="Pitluck S."/>
            <person name="Peters L."/>
            <person name="Ovchinnikova G."/>
            <person name="Teshima H."/>
            <person name="Detter J.C."/>
            <person name="Han C."/>
            <person name="Tapia R."/>
            <person name="Land M."/>
            <person name="Hauser L."/>
            <person name="Kyrpides N."/>
            <person name="Ivanova N."/>
            <person name="Pagani I."/>
            <person name="Imachi H."/>
            <person name="Tamaki H."/>
            <person name="Sekiguchi Y."/>
            <person name="Kamagata Y."/>
            <person name="Cadillo-Quiroz H."/>
            <person name="Zinder S."/>
            <person name="Liu W.-T."/>
            <person name="Woyke T."/>
        </authorList>
    </citation>
    <scope>NUCLEOTIDE SEQUENCE [LARGE SCALE GENOMIC DNA]</scope>
    <source>
        <strain evidence="9">DSM 22288 / NBRC 105244 / SMSP</strain>
    </source>
</reference>
<dbReference type="EC" id="2.7.13.3" evidence="2"/>
<feature type="domain" description="Histidine kinase" evidence="6">
    <location>
        <begin position="258"/>
        <end position="355"/>
    </location>
</feature>
<protein>
    <recommendedName>
        <fullName evidence="2">histidine kinase</fullName>
        <ecNumber evidence="2">2.7.13.3</ecNumber>
    </recommendedName>
</protein>
<dbReference type="AlphaFoldDB" id="L0HC66"/>
<dbReference type="InterPro" id="IPR000014">
    <property type="entry name" value="PAS"/>
</dbReference>
<dbReference type="InterPro" id="IPR052162">
    <property type="entry name" value="Sensor_kinase/Photoreceptor"/>
</dbReference>
<dbReference type="InterPro" id="IPR004358">
    <property type="entry name" value="Sig_transdc_His_kin-like_C"/>
</dbReference>